<reference evidence="3" key="1">
    <citation type="journal article" date="2023" name="Int. J. Mol. Sci.">
        <title>Antibiotic Resistance/Susceptibility Profiles of Staphylococcus equorum Strains from Cheese, and Genome Analysis for Antibiotic Resistance Genes.</title>
        <authorList>
            <person name="Vazquez L."/>
            <person name="Srednik M.E."/>
            <person name="Rodriguez J."/>
            <person name="Florez A.B."/>
            <person name="Mayo B."/>
        </authorList>
    </citation>
    <scope>NUCLEOTIDE SEQUENCE</scope>
    <source>
        <strain evidence="3">5A3I</strain>
    </source>
</reference>
<dbReference type="Gene3D" id="3.40.50.10140">
    <property type="entry name" value="Toll/interleukin-1 receptor homology (TIR) domain"/>
    <property type="match status" value="1"/>
</dbReference>
<sequence length="449" mass="52706">MTNDSNIQVFISYAHTNDIHKNRVKFIAHELRVHYGLEVILDEWSFRKGEDLNKAMEELGTKSDIILIIGDRNYVDKANARNGGVGKESILFSDAYMQNSEKDKYNILYAFTETDEDNRPVIPKYMLGINSFDLTDEKKDLEKINEIAREIYGEPKDVAPPVGAKPDFAKSNQMQSIRKMKLATNIDNSLLKEIIEEIKVELAETDEEYKKYQDVIIRPDFSRIKILLNYWDNIIKKVNKPSDIAKILEELLNTLDSSVRSNNDATRIFIRISFIYTITYAIDTEDYSLIDDLIKYDYTIDRMECNYNEISILGNPYFIEVEKYQRGIDYKARYFEIEEKIIRDTEFSIINIIEADIFIEFVTLCINQRGSFIGRFNKWTILDTNLYSQVTKYNAQFKFLKSFKREKTVNKLLTMLNMNDLIEFKKLIEDINNAKLFQIIEKDKIISQK</sequence>
<accession>A0AAW7ALV8</accession>
<keyword evidence="1" id="KW-0175">Coiled coil</keyword>
<protein>
    <submittedName>
        <fullName evidence="3">Toll/interleukin-1 receptor domain-containing protein</fullName>
    </submittedName>
</protein>
<dbReference type="InterPro" id="IPR000157">
    <property type="entry name" value="TIR_dom"/>
</dbReference>
<dbReference type="Pfam" id="PF13676">
    <property type="entry name" value="TIR_2"/>
    <property type="match status" value="1"/>
</dbReference>
<evidence type="ECO:0000259" key="2">
    <source>
        <dbReference type="PROSITE" id="PS51534"/>
    </source>
</evidence>
<dbReference type="SUPFAM" id="SSF52200">
    <property type="entry name" value="Toll/Interleukin receptor TIR domain"/>
    <property type="match status" value="1"/>
</dbReference>
<dbReference type="AlphaFoldDB" id="A0AAW7ALV8"/>
<dbReference type="GO" id="GO:0007165">
    <property type="term" value="P:signal transduction"/>
    <property type="evidence" value="ECO:0007669"/>
    <property type="project" value="InterPro"/>
</dbReference>
<dbReference type="InterPro" id="IPR013568">
    <property type="entry name" value="SEFIR_dom"/>
</dbReference>
<dbReference type="Proteomes" id="UP001174037">
    <property type="component" value="Unassembled WGS sequence"/>
</dbReference>
<name>A0AAW7ALV8_9STAP</name>
<dbReference type="InterPro" id="IPR035897">
    <property type="entry name" value="Toll_tir_struct_dom_sf"/>
</dbReference>
<reference evidence="3" key="2">
    <citation type="submission" date="2023-03" db="EMBL/GenBank/DDBJ databases">
        <authorList>
            <person name="Vazquez L."/>
            <person name="Rodriguez J."/>
            <person name="Mayo B."/>
            <person name="Florez A.B."/>
        </authorList>
    </citation>
    <scope>NUCLEOTIDE SEQUENCE</scope>
    <source>
        <strain evidence="3">5A3I</strain>
    </source>
</reference>
<dbReference type="RefSeq" id="WP_285324496.1">
    <property type="nucleotide sequence ID" value="NZ_JARGCC010000011.1"/>
</dbReference>
<feature type="domain" description="SEFIR" evidence="2">
    <location>
        <begin position="6"/>
        <end position="143"/>
    </location>
</feature>
<organism evidence="3 4">
    <name type="scientific">Staphylococcus equorum</name>
    <dbReference type="NCBI Taxonomy" id="246432"/>
    <lineage>
        <taxon>Bacteria</taxon>
        <taxon>Bacillati</taxon>
        <taxon>Bacillota</taxon>
        <taxon>Bacilli</taxon>
        <taxon>Bacillales</taxon>
        <taxon>Staphylococcaceae</taxon>
        <taxon>Staphylococcus</taxon>
    </lineage>
</organism>
<comment type="caution">
    <text evidence="3">The sequence shown here is derived from an EMBL/GenBank/DDBJ whole genome shotgun (WGS) entry which is preliminary data.</text>
</comment>
<dbReference type="EMBL" id="JARGCK010000021">
    <property type="protein sequence ID" value="MDK9867067.1"/>
    <property type="molecule type" value="Genomic_DNA"/>
</dbReference>
<evidence type="ECO:0000313" key="4">
    <source>
        <dbReference type="Proteomes" id="UP001174037"/>
    </source>
</evidence>
<evidence type="ECO:0000256" key="1">
    <source>
        <dbReference type="SAM" id="Coils"/>
    </source>
</evidence>
<evidence type="ECO:0000313" key="3">
    <source>
        <dbReference type="EMBL" id="MDK9867067.1"/>
    </source>
</evidence>
<proteinExistence type="predicted"/>
<keyword evidence="3" id="KW-0675">Receptor</keyword>
<dbReference type="PROSITE" id="PS51534">
    <property type="entry name" value="SEFIR"/>
    <property type="match status" value="1"/>
</dbReference>
<gene>
    <name evidence="3" type="ORF">P1A27_14140</name>
</gene>
<feature type="coiled-coil region" evidence="1">
    <location>
        <begin position="188"/>
        <end position="215"/>
    </location>
</feature>